<evidence type="ECO:0000313" key="2">
    <source>
        <dbReference type="Proteomes" id="UP000184420"/>
    </source>
</evidence>
<accession>A0A1M7G622</accession>
<gene>
    <name evidence="1" type="ORF">SAMN05444266_106421</name>
</gene>
<dbReference type="STRING" id="1419482.SAMN05444266_106421"/>
<dbReference type="EMBL" id="FRBL01000006">
    <property type="protein sequence ID" value="SHM11834.1"/>
    <property type="molecule type" value="Genomic_DNA"/>
</dbReference>
<sequence>MEDFRNSIEPEWYVISRPYSKRESRNTALIFKIYRATGRVYTYTPVKKNLSRWCRKDSWQPPRDPAGKKRC</sequence>
<proteinExistence type="predicted"/>
<organism evidence="1 2">
    <name type="scientific">Chitinophaga jiangningensis</name>
    <dbReference type="NCBI Taxonomy" id="1419482"/>
    <lineage>
        <taxon>Bacteria</taxon>
        <taxon>Pseudomonadati</taxon>
        <taxon>Bacteroidota</taxon>
        <taxon>Chitinophagia</taxon>
        <taxon>Chitinophagales</taxon>
        <taxon>Chitinophagaceae</taxon>
        <taxon>Chitinophaga</taxon>
    </lineage>
</organism>
<dbReference type="RefSeq" id="WP_073083624.1">
    <property type="nucleotide sequence ID" value="NZ_FRBL01000006.1"/>
</dbReference>
<name>A0A1M7G622_9BACT</name>
<protein>
    <submittedName>
        <fullName evidence="1">Uncharacterized protein</fullName>
    </submittedName>
</protein>
<dbReference type="Proteomes" id="UP000184420">
    <property type="component" value="Unassembled WGS sequence"/>
</dbReference>
<reference evidence="1 2" key="1">
    <citation type="submission" date="2016-11" db="EMBL/GenBank/DDBJ databases">
        <authorList>
            <person name="Jaros S."/>
            <person name="Januszkiewicz K."/>
            <person name="Wedrychowicz H."/>
        </authorList>
    </citation>
    <scope>NUCLEOTIDE SEQUENCE [LARGE SCALE GENOMIC DNA]</scope>
    <source>
        <strain evidence="1 2">DSM 27406</strain>
    </source>
</reference>
<dbReference type="AlphaFoldDB" id="A0A1M7G622"/>
<keyword evidence="2" id="KW-1185">Reference proteome</keyword>
<evidence type="ECO:0000313" key="1">
    <source>
        <dbReference type="EMBL" id="SHM11834.1"/>
    </source>
</evidence>